<dbReference type="GO" id="GO:1990573">
    <property type="term" value="P:potassium ion import across plasma membrane"/>
    <property type="evidence" value="ECO:0007669"/>
    <property type="project" value="TreeGrafter"/>
</dbReference>
<dbReference type="InterPro" id="IPR038702">
    <property type="entry name" value="Na/K_ATPase_sub_beta_sf"/>
</dbReference>
<evidence type="ECO:0000256" key="7">
    <source>
        <dbReference type="SAM" id="Phobius"/>
    </source>
</evidence>
<evidence type="ECO:0000256" key="6">
    <source>
        <dbReference type="ARBA" id="ARBA00023136"/>
    </source>
</evidence>
<reference evidence="8" key="1">
    <citation type="submission" date="2019-11" db="UniProtKB">
        <authorList>
            <consortium name="WormBaseParasite"/>
        </authorList>
    </citation>
    <scope>IDENTIFICATION</scope>
</reference>
<keyword evidence="6 7" id="KW-0472">Membrane</keyword>
<dbReference type="GO" id="GO:0036376">
    <property type="term" value="P:sodium ion export across plasma membrane"/>
    <property type="evidence" value="ECO:0007669"/>
    <property type="project" value="TreeGrafter"/>
</dbReference>
<dbReference type="GO" id="GO:0030007">
    <property type="term" value="P:intracellular potassium ion homeostasis"/>
    <property type="evidence" value="ECO:0007669"/>
    <property type="project" value="TreeGrafter"/>
</dbReference>
<dbReference type="InterPro" id="IPR000402">
    <property type="entry name" value="Na/K_ATPase_sub_beta"/>
</dbReference>
<dbReference type="GO" id="GO:0001671">
    <property type="term" value="F:ATPase activator activity"/>
    <property type="evidence" value="ECO:0007669"/>
    <property type="project" value="TreeGrafter"/>
</dbReference>
<proteinExistence type="inferred from homology"/>
<dbReference type="Pfam" id="PF00287">
    <property type="entry name" value="Na_K-ATPase"/>
    <property type="match status" value="1"/>
</dbReference>
<dbReference type="PANTHER" id="PTHR11523">
    <property type="entry name" value="SODIUM/POTASSIUM-DEPENDENT ATPASE BETA SUBUNIT"/>
    <property type="match status" value="1"/>
</dbReference>
<keyword evidence="4" id="KW-0735">Signal-anchor</keyword>
<comment type="subcellular location">
    <subcellularLocation>
        <location evidence="1">Membrane</location>
        <topology evidence="1">Single-pass type II membrane protein</topology>
    </subcellularLocation>
</comment>
<evidence type="ECO:0000256" key="3">
    <source>
        <dbReference type="ARBA" id="ARBA00022692"/>
    </source>
</evidence>
<dbReference type="Gene3D" id="2.60.40.1660">
    <property type="entry name" value="Na, k-atpase alpha subunit"/>
    <property type="match status" value="1"/>
</dbReference>
<evidence type="ECO:0000256" key="2">
    <source>
        <dbReference type="ARBA" id="ARBA00005876"/>
    </source>
</evidence>
<dbReference type="PANTHER" id="PTHR11523:SF28">
    <property type="entry name" value="NA_K-ATPASE BETA SUBUNIT ISOFORM 4-RELATED"/>
    <property type="match status" value="1"/>
</dbReference>
<dbReference type="GO" id="GO:0005890">
    <property type="term" value="C:sodium:potassium-exchanging ATPase complex"/>
    <property type="evidence" value="ECO:0007669"/>
    <property type="project" value="InterPro"/>
</dbReference>
<accession>A0A5K3FDJ1</accession>
<dbReference type="GO" id="GO:0006883">
    <property type="term" value="P:intracellular sodium ion homeostasis"/>
    <property type="evidence" value="ECO:0007669"/>
    <property type="project" value="TreeGrafter"/>
</dbReference>
<keyword evidence="5 7" id="KW-1133">Transmembrane helix</keyword>
<name>A0A5K3FDJ1_MESCO</name>
<protein>
    <submittedName>
        <fullName evidence="8">Sodium/potassium-transporting ATPase subunit beta</fullName>
    </submittedName>
</protein>
<evidence type="ECO:0000256" key="1">
    <source>
        <dbReference type="ARBA" id="ARBA00004606"/>
    </source>
</evidence>
<dbReference type="AlphaFoldDB" id="A0A5K3FDJ1"/>
<comment type="similarity">
    <text evidence="2">Belongs to the X(+)/potassium ATPases subunit beta family.</text>
</comment>
<dbReference type="WBParaSite" id="MCU_007285-RA">
    <property type="protein sequence ID" value="MCU_007285-RA"/>
    <property type="gene ID" value="MCU_007285"/>
</dbReference>
<evidence type="ECO:0000256" key="4">
    <source>
        <dbReference type="ARBA" id="ARBA00022968"/>
    </source>
</evidence>
<feature type="transmembrane region" description="Helical" evidence="7">
    <location>
        <begin position="34"/>
        <end position="60"/>
    </location>
</feature>
<organism evidence="8">
    <name type="scientific">Mesocestoides corti</name>
    <name type="common">Flatworm</name>
    <dbReference type="NCBI Taxonomy" id="53468"/>
    <lineage>
        <taxon>Eukaryota</taxon>
        <taxon>Metazoa</taxon>
        <taxon>Spiralia</taxon>
        <taxon>Lophotrochozoa</taxon>
        <taxon>Platyhelminthes</taxon>
        <taxon>Cestoda</taxon>
        <taxon>Eucestoda</taxon>
        <taxon>Cyclophyllidea</taxon>
        <taxon>Mesocestoididae</taxon>
        <taxon>Mesocestoides</taxon>
    </lineage>
</organism>
<sequence>MVSCAQRCRDFGLVLYNPKEKTCLRRTCKSWTLIIIYFCIFYSCLAAYFVGVLSAIVYGITDPKVPTLTGMQSLLKLNPGLGVLPPVDPEATLMQVPVFDSKQRTEYLAFMEEYLRQYKNKSTNCNFATGERDNWSPDVPCEFPLELLGPCATPAKYMEENNNICIYLKMNKIYGYLPDVPDKKVLVQCGPATSFDGENLNPPIFFPSVVTENGTFGYFSSVTFPYLNQPGFQVPLLAVTFPDVRKNTVVMVSCTLTNVGTGEPLRFDLSIDDVKSIAFQ</sequence>
<evidence type="ECO:0000256" key="5">
    <source>
        <dbReference type="ARBA" id="ARBA00022989"/>
    </source>
</evidence>
<keyword evidence="3 7" id="KW-0812">Transmembrane</keyword>
<evidence type="ECO:0000313" key="8">
    <source>
        <dbReference type="WBParaSite" id="MCU_007285-RA"/>
    </source>
</evidence>